<dbReference type="Proteomes" id="UP001161757">
    <property type="component" value="Unassembled WGS sequence"/>
</dbReference>
<evidence type="ECO:0000313" key="2">
    <source>
        <dbReference type="Proteomes" id="UP001161757"/>
    </source>
</evidence>
<gene>
    <name evidence="1" type="ORF">HRR80_006107</name>
</gene>
<reference evidence="1" key="1">
    <citation type="submission" date="2023-01" db="EMBL/GenBank/DDBJ databases">
        <title>Exophiala dermititidis isolated from Cystic Fibrosis Patient.</title>
        <authorList>
            <person name="Kurbessoian T."/>
            <person name="Crocker A."/>
            <person name="Murante D."/>
            <person name="Hogan D.A."/>
            <person name="Stajich J.E."/>
        </authorList>
    </citation>
    <scope>NUCLEOTIDE SEQUENCE</scope>
    <source>
        <strain evidence="1">Ex8</strain>
    </source>
</reference>
<organism evidence="1 2">
    <name type="scientific">Exophiala dermatitidis</name>
    <name type="common">Black yeast-like fungus</name>
    <name type="synonym">Wangiella dermatitidis</name>
    <dbReference type="NCBI Taxonomy" id="5970"/>
    <lineage>
        <taxon>Eukaryota</taxon>
        <taxon>Fungi</taxon>
        <taxon>Dikarya</taxon>
        <taxon>Ascomycota</taxon>
        <taxon>Pezizomycotina</taxon>
        <taxon>Eurotiomycetes</taxon>
        <taxon>Chaetothyriomycetidae</taxon>
        <taxon>Chaetothyriales</taxon>
        <taxon>Herpotrichiellaceae</taxon>
        <taxon>Exophiala</taxon>
    </lineage>
</organism>
<comment type="caution">
    <text evidence="1">The sequence shown here is derived from an EMBL/GenBank/DDBJ whole genome shotgun (WGS) entry which is preliminary data.</text>
</comment>
<protein>
    <submittedName>
        <fullName evidence="1">Uncharacterized protein</fullName>
    </submittedName>
</protein>
<dbReference type="EMBL" id="JAJGCB010000012">
    <property type="protein sequence ID" value="KAJ8989971.1"/>
    <property type="molecule type" value="Genomic_DNA"/>
</dbReference>
<sequence length="103" mass="11594">MNECPAARSLVGAVVQIVRSHGTVISLRMYCAVGATPRVSRQRWARLIGTWWQNCQTSNPAGTEKRLVLQQYEEGACLYRNYWRSTCTLEGKLVCLCEVIESA</sequence>
<dbReference type="AlphaFoldDB" id="A0AAN6IWR5"/>
<evidence type="ECO:0000313" key="1">
    <source>
        <dbReference type="EMBL" id="KAJ8989971.1"/>
    </source>
</evidence>
<name>A0AAN6IWR5_EXODE</name>
<proteinExistence type="predicted"/>
<accession>A0AAN6IWR5</accession>